<reference evidence="5 6" key="1">
    <citation type="submission" date="2018-07" db="EMBL/GenBank/DDBJ databases">
        <title>Genome sequencing of oomycete isolates from Chile give support for New Zealand origin for Phytophthora kernoviae and make available the first Nothophytophthora sp. genome.</title>
        <authorList>
            <person name="Studholme D.J."/>
            <person name="Sanfuentes E."/>
            <person name="Panda P."/>
            <person name="Hill R."/>
            <person name="Sambles C."/>
            <person name="Grant M."/>
            <person name="Williams N.M."/>
            <person name="Mcdougal R.L."/>
        </authorList>
    </citation>
    <scope>NUCLEOTIDE SEQUENCE [LARGE SCALE GENOMIC DNA]</scope>
    <source>
        <strain evidence="4">Chile6</strain>
        <strain evidence="3">Chile7</strain>
    </source>
</reference>
<protein>
    <submittedName>
        <fullName evidence="4">Uncharacterized protein</fullName>
    </submittedName>
</protein>
<feature type="compositionally biased region" description="Basic and acidic residues" evidence="1">
    <location>
        <begin position="669"/>
        <end position="680"/>
    </location>
</feature>
<feature type="compositionally biased region" description="Basic and acidic residues" evidence="1">
    <location>
        <begin position="434"/>
        <end position="447"/>
    </location>
</feature>
<keyword evidence="2" id="KW-0812">Transmembrane</keyword>
<evidence type="ECO:0000313" key="6">
    <source>
        <dbReference type="Proteomes" id="UP000284657"/>
    </source>
</evidence>
<evidence type="ECO:0000256" key="1">
    <source>
        <dbReference type="SAM" id="MobiDB-lite"/>
    </source>
</evidence>
<dbReference type="Proteomes" id="UP000277300">
    <property type="component" value="Unassembled WGS sequence"/>
</dbReference>
<sequence length="734" mass="82324">MRLRAPDEPEAENSYDGEDLLILAPSTPEHTLPPLDVGSPEYIEERLENLKRRPNWGDFLDQYVENHPESDTESESEVQSETEEEDLEAPDFLRSAIWSLLVVGLAPLLIFCSPCLRHKGVGFWPLGCRSMKELFGFAVTNVAFIVFGLLLVYWTICRELPDLKQLLSIQVTLNEQQEEILRSVDLCHEALLQWEPTVAQELCMPVGIDGTLLVLNGWLLLHCHRRWARYGMMMMALMFVVDMPSKLYDVTFPAPEIHKVDPSYALVDEELLVALDGKNLKQGGTVAWVAYWGCATTSNVDTCEKQFPSTFEAGVVPVTFKSLDHFIPCYRDPPNPLKAQDYQCYESVRIRVKDKHSIPGWSRVAPNASPAQRPEEVDERVLIIKKQETAPYIHKKKINAKEQNNSKHPAVKQGDMDVCEGDKQDELGTFVAKQEESVKSRTGHENLKAPVDTPTETGIEHKSLNIPVGEDENSMTSNPSESSNSGTPHEESKRYTEDKQESAAASGSIREEVPTTVASQPEKLEFDETLKEIEVDAESKVRKINNIPNSKPLGGESLETPVHEIEEDLRELRSIEEKFEVKKEAAIVSDEKLHESELTWAEHTWEELEIMVSESTEGTEMAAVVGAVEEERQLKKVSTLDNTKISETTVETVKKSRTSEAVLKSLQSNRDDIELEELSKTKPRGATGDATQPESHSKKRSKKRSGQVNRQVKKSRDAEVESIVTGAVGNTAAV</sequence>
<organism evidence="4 5">
    <name type="scientific">Phytophthora kernoviae</name>
    <dbReference type="NCBI Taxonomy" id="325452"/>
    <lineage>
        <taxon>Eukaryota</taxon>
        <taxon>Sar</taxon>
        <taxon>Stramenopiles</taxon>
        <taxon>Oomycota</taxon>
        <taxon>Peronosporomycetes</taxon>
        <taxon>Peronosporales</taxon>
        <taxon>Peronosporaceae</taxon>
        <taxon>Phytophthora</taxon>
    </lineage>
</organism>
<feature type="transmembrane region" description="Helical" evidence="2">
    <location>
        <begin position="134"/>
        <end position="156"/>
    </location>
</feature>
<dbReference type="AlphaFoldDB" id="A0A3F2S168"/>
<dbReference type="EMBL" id="MBAD02002232">
    <property type="protein sequence ID" value="RLN48953.1"/>
    <property type="molecule type" value="Genomic_DNA"/>
</dbReference>
<feature type="region of interest" description="Disordered" evidence="1">
    <location>
        <begin position="665"/>
        <end position="734"/>
    </location>
</feature>
<dbReference type="OrthoDB" id="74749at2759"/>
<evidence type="ECO:0000313" key="3">
    <source>
        <dbReference type="EMBL" id="RLN48953.1"/>
    </source>
</evidence>
<dbReference type="EMBL" id="MBDO02000015">
    <property type="protein sequence ID" value="RLN68199.1"/>
    <property type="molecule type" value="Genomic_DNA"/>
</dbReference>
<evidence type="ECO:0000313" key="4">
    <source>
        <dbReference type="EMBL" id="RLN68199.1"/>
    </source>
</evidence>
<proteinExistence type="predicted"/>
<dbReference type="Proteomes" id="UP000284657">
    <property type="component" value="Unassembled WGS sequence"/>
</dbReference>
<feature type="compositionally biased region" description="Low complexity" evidence="1">
    <location>
        <begin position="474"/>
        <end position="485"/>
    </location>
</feature>
<feature type="compositionally biased region" description="Basic and acidic residues" evidence="1">
    <location>
        <begin position="488"/>
        <end position="501"/>
    </location>
</feature>
<name>A0A3F2S168_9STRA</name>
<keyword evidence="2" id="KW-0472">Membrane</keyword>
<keyword evidence="2" id="KW-1133">Transmembrane helix</keyword>
<evidence type="ECO:0000256" key="2">
    <source>
        <dbReference type="SAM" id="Phobius"/>
    </source>
</evidence>
<evidence type="ECO:0000313" key="5">
    <source>
        <dbReference type="Proteomes" id="UP000277300"/>
    </source>
</evidence>
<comment type="caution">
    <text evidence="4">The sequence shown here is derived from an EMBL/GenBank/DDBJ whole genome shotgun (WGS) entry which is preliminary data.</text>
</comment>
<gene>
    <name evidence="3" type="ORF">BBJ29_005666</name>
    <name evidence="4" type="ORF">BBP00_00001177</name>
</gene>
<feature type="region of interest" description="Disordered" evidence="1">
    <location>
        <begin position="434"/>
        <end position="523"/>
    </location>
</feature>
<feature type="transmembrane region" description="Helical" evidence="2">
    <location>
        <begin position="96"/>
        <end position="113"/>
    </location>
</feature>
<accession>A0A3F2S168</accession>